<dbReference type="EMBL" id="JBFDAA010000001">
    <property type="protein sequence ID" value="KAL1140850.1"/>
    <property type="molecule type" value="Genomic_DNA"/>
</dbReference>
<dbReference type="Proteomes" id="UP001558652">
    <property type="component" value="Unassembled WGS sequence"/>
</dbReference>
<evidence type="ECO:0000313" key="3">
    <source>
        <dbReference type="Proteomes" id="UP001558652"/>
    </source>
</evidence>
<comment type="caution">
    <text evidence="2">The sequence shown here is derived from an EMBL/GenBank/DDBJ whole genome shotgun (WGS) entry which is preliminary data.</text>
</comment>
<keyword evidence="3" id="KW-1185">Reference proteome</keyword>
<proteinExistence type="predicted"/>
<name>A0ABD0YY22_9HEMI</name>
<organism evidence="2 3">
    <name type="scientific">Ranatra chinensis</name>
    <dbReference type="NCBI Taxonomy" id="642074"/>
    <lineage>
        <taxon>Eukaryota</taxon>
        <taxon>Metazoa</taxon>
        <taxon>Ecdysozoa</taxon>
        <taxon>Arthropoda</taxon>
        <taxon>Hexapoda</taxon>
        <taxon>Insecta</taxon>
        <taxon>Pterygota</taxon>
        <taxon>Neoptera</taxon>
        <taxon>Paraneoptera</taxon>
        <taxon>Hemiptera</taxon>
        <taxon>Heteroptera</taxon>
        <taxon>Panheteroptera</taxon>
        <taxon>Nepomorpha</taxon>
        <taxon>Nepidae</taxon>
        <taxon>Ranatrinae</taxon>
        <taxon>Ranatra</taxon>
    </lineage>
</organism>
<accession>A0ABD0YY22</accession>
<evidence type="ECO:0000256" key="1">
    <source>
        <dbReference type="SAM" id="MobiDB-lite"/>
    </source>
</evidence>
<feature type="region of interest" description="Disordered" evidence="1">
    <location>
        <begin position="70"/>
        <end position="89"/>
    </location>
</feature>
<dbReference type="AlphaFoldDB" id="A0ABD0YY22"/>
<protein>
    <submittedName>
        <fullName evidence="2">Uncharacterized protein</fullName>
    </submittedName>
</protein>
<gene>
    <name evidence="2" type="ORF">AAG570_000778</name>
</gene>
<reference evidence="2 3" key="1">
    <citation type="submission" date="2024-07" db="EMBL/GenBank/DDBJ databases">
        <title>Chromosome-level genome assembly of the water stick insect Ranatra chinensis (Heteroptera: Nepidae).</title>
        <authorList>
            <person name="Liu X."/>
        </authorList>
    </citation>
    <scope>NUCLEOTIDE SEQUENCE [LARGE SCALE GENOMIC DNA]</scope>
    <source>
        <strain evidence="2">Cailab_2021Rc</strain>
        <tissue evidence="2">Muscle</tissue>
    </source>
</reference>
<feature type="region of interest" description="Disordered" evidence="1">
    <location>
        <begin position="120"/>
        <end position="143"/>
    </location>
</feature>
<evidence type="ECO:0000313" key="2">
    <source>
        <dbReference type="EMBL" id="KAL1140850.1"/>
    </source>
</evidence>
<sequence>MLEASSRNICIQRYKSMDHLSGIRAYHIIPALVYAFDGRRSLFPGFRIDRVQFHLSSRSREWVGLGPEARVHRTGGGGRPRRESHMYPVGGPTTGGCEGIWRWTPGLCGQPDGRKSLYRLGEGRPRKRPPVQRMSPPPYSPKRYFRHNLPPYKKLRGTVTRNNHHVTDYSAEFIPYANLTRMHISEVLV</sequence>